<evidence type="ECO:0000259" key="1">
    <source>
        <dbReference type="Pfam" id="PF06985"/>
    </source>
</evidence>
<proteinExistence type="predicted"/>
<feature type="non-terminal residue" evidence="2">
    <location>
        <position position="1"/>
    </location>
</feature>
<dbReference type="EMBL" id="KV749024">
    <property type="protein sequence ID" value="OCL11617.1"/>
    <property type="molecule type" value="Genomic_DNA"/>
</dbReference>
<accession>A0A8E2F6S8</accession>
<evidence type="ECO:0000313" key="2">
    <source>
        <dbReference type="EMBL" id="OCL11617.1"/>
    </source>
</evidence>
<dbReference type="Pfam" id="PF06985">
    <property type="entry name" value="HET"/>
    <property type="match status" value="1"/>
</dbReference>
<sequence length="61" mass="6974">GISINRLTQTIKDVITVTLALKINFLRADCICIIQDSTINMEYKITRIRNVYQNAYVTIIA</sequence>
<gene>
    <name evidence="2" type="ORF">AOQ84DRAFT_277616</name>
</gene>
<dbReference type="AlphaFoldDB" id="A0A8E2F6S8"/>
<protein>
    <recommendedName>
        <fullName evidence="1">Heterokaryon incompatibility domain-containing protein</fullName>
    </recommendedName>
</protein>
<dbReference type="PANTHER" id="PTHR33112">
    <property type="entry name" value="DOMAIN PROTEIN, PUTATIVE-RELATED"/>
    <property type="match status" value="1"/>
</dbReference>
<organism evidence="2 3">
    <name type="scientific">Glonium stellatum</name>
    <dbReference type="NCBI Taxonomy" id="574774"/>
    <lineage>
        <taxon>Eukaryota</taxon>
        <taxon>Fungi</taxon>
        <taxon>Dikarya</taxon>
        <taxon>Ascomycota</taxon>
        <taxon>Pezizomycotina</taxon>
        <taxon>Dothideomycetes</taxon>
        <taxon>Pleosporomycetidae</taxon>
        <taxon>Gloniales</taxon>
        <taxon>Gloniaceae</taxon>
        <taxon>Glonium</taxon>
    </lineage>
</organism>
<dbReference type="PANTHER" id="PTHR33112:SF16">
    <property type="entry name" value="HETEROKARYON INCOMPATIBILITY DOMAIN-CONTAINING PROTEIN"/>
    <property type="match status" value="1"/>
</dbReference>
<dbReference type="InterPro" id="IPR010730">
    <property type="entry name" value="HET"/>
</dbReference>
<reference evidence="2 3" key="1">
    <citation type="journal article" date="2016" name="Nat. Commun.">
        <title>Ectomycorrhizal ecology is imprinted in the genome of the dominant symbiotic fungus Cenococcum geophilum.</title>
        <authorList>
            <consortium name="DOE Joint Genome Institute"/>
            <person name="Peter M."/>
            <person name="Kohler A."/>
            <person name="Ohm R.A."/>
            <person name="Kuo A."/>
            <person name="Krutzmann J."/>
            <person name="Morin E."/>
            <person name="Arend M."/>
            <person name="Barry K.W."/>
            <person name="Binder M."/>
            <person name="Choi C."/>
            <person name="Clum A."/>
            <person name="Copeland A."/>
            <person name="Grisel N."/>
            <person name="Haridas S."/>
            <person name="Kipfer T."/>
            <person name="LaButti K."/>
            <person name="Lindquist E."/>
            <person name="Lipzen A."/>
            <person name="Maire R."/>
            <person name="Meier B."/>
            <person name="Mihaltcheva S."/>
            <person name="Molinier V."/>
            <person name="Murat C."/>
            <person name="Poggeler S."/>
            <person name="Quandt C.A."/>
            <person name="Sperisen C."/>
            <person name="Tritt A."/>
            <person name="Tisserant E."/>
            <person name="Crous P.W."/>
            <person name="Henrissat B."/>
            <person name="Nehls U."/>
            <person name="Egli S."/>
            <person name="Spatafora J.W."/>
            <person name="Grigoriev I.V."/>
            <person name="Martin F.M."/>
        </authorList>
    </citation>
    <scope>NUCLEOTIDE SEQUENCE [LARGE SCALE GENOMIC DNA]</scope>
    <source>
        <strain evidence="2 3">CBS 207.34</strain>
    </source>
</reference>
<feature type="non-terminal residue" evidence="2">
    <location>
        <position position="61"/>
    </location>
</feature>
<keyword evidence="3" id="KW-1185">Reference proteome</keyword>
<evidence type="ECO:0000313" key="3">
    <source>
        <dbReference type="Proteomes" id="UP000250140"/>
    </source>
</evidence>
<dbReference type="Proteomes" id="UP000250140">
    <property type="component" value="Unassembled WGS sequence"/>
</dbReference>
<feature type="domain" description="Heterokaryon incompatibility" evidence="1">
    <location>
        <begin position="5"/>
        <end position="61"/>
    </location>
</feature>
<name>A0A8E2F6S8_9PEZI</name>